<dbReference type="Proteomes" id="UP001497522">
    <property type="component" value="Chromosome 5"/>
</dbReference>
<reference evidence="2" key="1">
    <citation type="submission" date="2024-03" db="EMBL/GenBank/DDBJ databases">
        <authorList>
            <consortium name="ELIXIR-Norway"/>
            <consortium name="Elixir Norway"/>
        </authorList>
    </citation>
    <scope>NUCLEOTIDE SEQUENCE</scope>
</reference>
<accession>A0ABP1BN51</accession>
<gene>
    <name evidence="2" type="ORF">CSSPJE1EN2_LOCUS19268</name>
</gene>
<proteinExistence type="predicted"/>
<sequence>MHRFGPKMQSKRLSTCRVMLNPIGPNAPLQAKVLTSPNPFTELNHFEEELLEENGLFRDLPKDRTKIEVLPDGGGRSTRMMVEEGRFE</sequence>
<evidence type="ECO:0000313" key="3">
    <source>
        <dbReference type="Proteomes" id="UP001497522"/>
    </source>
</evidence>
<name>A0ABP1BN51_9BRYO</name>
<evidence type="ECO:0000313" key="2">
    <source>
        <dbReference type="EMBL" id="CAK9877226.1"/>
    </source>
</evidence>
<dbReference type="EMBL" id="OZ023706">
    <property type="protein sequence ID" value="CAK9877226.1"/>
    <property type="molecule type" value="Genomic_DNA"/>
</dbReference>
<evidence type="ECO:0000256" key="1">
    <source>
        <dbReference type="SAM" id="MobiDB-lite"/>
    </source>
</evidence>
<feature type="region of interest" description="Disordered" evidence="1">
    <location>
        <begin position="68"/>
        <end position="88"/>
    </location>
</feature>
<organism evidence="2 3">
    <name type="scientific">Sphagnum jensenii</name>
    <dbReference type="NCBI Taxonomy" id="128206"/>
    <lineage>
        <taxon>Eukaryota</taxon>
        <taxon>Viridiplantae</taxon>
        <taxon>Streptophyta</taxon>
        <taxon>Embryophyta</taxon>
        <taxon>Bryophyta</taxon>
        <taxon>Sphagnophytina</taxon>
        <taxon>Sphagnopsida</taxon>
        <taxon>Sphagnales</taxon>
        <taxon>Sphagnaceae</taxon>
        <taxon>Sphagnum</taxon>
    </lineage>
</organism>
<protein>
    <submittedName>
        <fullName evidence="2">Uncharacterized protein</fullName>
    </submittedName>
</protein>
<keyword evidence="3" id="KW-1185">Reference proteome</keyword>